<feature type="compositionally biased region" description="Basic and acidic residues" evidence="3">
    <location>
        <begin position="302"/>
        <end position="326"/>
    </location>
</feature>
<evidence type="ECO:0000259" key="4">
    <source>
        <dbReference type="PROSITE" id="PS51082"/>
    </source>
</evidence>
<evidence type="ECO:0000256" key="1">
    <source>
        <dbReference type="ARBA" id="ARBA00023054"/>
    </source>
</evidence>
<feature type="compositionally biased region" description="Acidic residues" evidence="3">
    <location>
        <begin position="449"/>
        <end position="465"/>
    </location>
</feature>
<proteinExistence type="predicted"/>
<dbReference type="Proteomes" id="UP000053537">
    <property type="component" value="Unassembled WGS sequence"/>
</dbReference>
<protein>
    <submittedName>
        <fullName evidence="5">Junction-mediating and-regulatory protein</fullName>
    </submittedName>
</protein>
<dbReference type="GO" id="GO:0071933">
    <property type="term" value="F:Arp2/3 complex binding"/>
    <property type="evidence" value="ECO:0007669"/>
    <property type="project" value="TreeGrafter"/>
</dbReference>
<dbReference type="GO" id="GO:0043065">
    <property type="term" value="P:positive regulation of apoptotic process"/>
    <property type="evidence" value="ECO:0007669"/>
    <property type="project" value="TreeGrafter"/>
</dbReference>
<evidence type="ECO:0000256" key="2">
    <source>
        <dbReference type="SAM" id="Coils"/>
    </source>
</evidence>
<dbReference type="GO" id="GO:0005634">
    <property type="term" value="C:nucleus"/>
    <property type="evidence" value="ECO:0007669"/>
    <property type="project" value="TreeGrafter"/>
</dbReference>
<dbReference type="GO" id="GO:0070060">
    <property type="term" value="P:'de novo' actin filament nucleation"/>
    <property type="evidence" value="ECO:0007669"/>
    <property type="project" value="TreeGrafter"/>
</dbReference>
<feature type="region of interest" description="Disordered" evidence="3">
    <location>
        <begin position="444"/>
        <end position="465"/>
    </location>
</feature>
<sequence length="465" mass="53055">MQSLKGGTEAIAHLDHLEADYYDLQLQLYEVQFEILKCEELLLTAQLESIRRLMSEKRDEVVYYDTYESMEAMLEKEDMATSIHLQKEELQKLQQKIRQLEARRGRISAKKAYLRNKKEICIAKHNEKIQQRHQGEEEYKTHHTVQLKRDQLQDEEERKSSWVSQERQKTLDRLRTFKQRYPGQVILKSTRLRLAHARRKCAASSVSSLDQPQSLPAAVQIPEKSEEVELENAAQPLQVQESTSLKQLQDLSLPPNGVASELPHVSGSPLSSDQLQPEIVTGEQLPPPLPPPPPPPPPPLPAKEEATKPLEKSESLVKRQSVEKGVQHSSGVPPAHLFDSSQLVSAKKKLKKTGDLEGLQRRRVSSPMDEVLASLKRGSFHLRKVEQRSLPPFPDEDDSNNILAQIRKGVKLKKVQKDVLRESFTILPDTDPLTRSIHEALRRIKEASPESEDEEESLPCTDWEN</sequence>
<dbReference type="InterPro" id="IPR031738">
    <property type="entry name" value="JMY/WHAMM"/>
</dbReference>
<name>A0A091MW59_9PASS</name>
<feature type="domain" description="WH2" evidence="4">
    <location>
        <begin position="398"/>
        <end position="415"/>
    </location>
</feature>
<keyword evidence="1 2" id="KW-0175">Coiled coil</keyword>
<dbReference type="AlphaFoldDB" id="A0A091MW59"/>
<feature type="coiled-coil region" evidence="2">
    <location>
        <begin position="76"/>
        <end position="110"/>
    </location>
</feature>
<gene>
    <name evidence="5" type="ORF">N310_12627</name>
</gene>
<evidence type="ECO:0000256" key="3">
    <source>
        <dbReference type="SAM" id="MobiDB-lite"/>
    </source>
</evidence>
<organism evidence="5 6">
    <name type="scientific">Acanthisitta chloris</name>
    <name type="common">rifleman</name>
    <dbReference type="NCBI Taxonomy" id="57068"/>
    <lineage>
        <taxon>Eukaryota</taxon>
        <taxon>Metazoa</taxon>
        <taxon>Chordata</taxon>
        <taxon>Craniata</taxon>
        <taxon>Vertebrata</taxon>
        <taxon>Euteleostomi</taxon>
        <taxon>Archelosauria</taxon>
        <taxon>Archosauria</taxon>
        <taxon>Dinosauria</taxon>
        <taxon>Saurischia</taxon>
        <taxon>Theropoda</taxon>
        <taxon>Coelurosauria</taxon>
        <taxon>Aves</taxon>
        <taxon>Neognathae</taxon>
        <taxon>Neoaves</taxon>
        <taxon>Telluraves</taxon>
        <taxon>Australaves</taxon>
        <taxon>Passeriformes</taxon>
        <taxon>Acanthisittidae</taxon>
        <taxon>Acanthisitta</taxon>
    </lineage>
</organism>
<dbReference type="OrthoDB" id="6284683at2759"/>
<feature type="compositionally biased region" description="Pro residues" evidence="3">
    <location>
        <begin position="285"/>
        <end position="301"/>
    </location>
</feature>
<evidence type="ECO:0000313" key="6">
    <source>
        <dbReference type="Proteomes" id="UP000053537"/>
    </source>
</evidence>
<dbReference type="GO" id="GO:0003713">
    <property type="term" value="F:transcription coactivator activity"/>
    <property type="evidence" value="ECO:0007669"/>
    <property type="project" value="TreeGrafter"/>
</dbReference>
<keyword evidence="6" id="KW-1185">Reference proteome</keyword>
<dbReference type="PANTHER" id="PTHR23330">
    <property type="entry name" value="P300 TRANSCRIPTIONAL COFACTOR JMY-RELATED"/>
    <property type="match status" value="1"/>
</dbReference>
<dbReference type="GO" id="GO:0003779">
    <property type="term" value="F:actin binding"/>
    <property type="evidence" value="ECO:0007669"/>
    <property type="project" value="InterPro"/>
</dbReference>
<accession>A0A091MW59</accession>
<dbReference type="PANTHER" id="PTHR23330:SF8">
    <property type="entry name" value="JUNCTION-MEDIATING AND -REGULATORY PROTEIN"/>
    <property type="match status" value="1"/>
</dbReference>
<feature type="region of interest" description="Disordered" evidence="3">
    <location>
        <begin position="134"/>
        <end position="162"/>
    </location>
</feature>
<dbReference type="InterPro" id="IPR003124">
    <property type="entry name" value="WH2_dom"/>
</dbReference>
<dbReference type="PROSITE" id="PS51082">
    <property type="entry name" value="WH2"/>
    <property type="match status" value="1"/>
</dbReference>
<dbReference type="KEGG" id="achl:103803135"/>
<dbReference type="GO" id="GO:0072332">
    <property type="term" value="P:intrinsic apoptotic signaling pathway by p53 class mediator"/>
    <property type="evidence" value="ECO:0007669"/>
    <property type="project" value="TreeGrafter"/>
</dbReference>
<evidence type="ECO:0000313" key="5">
    <source>
        <dbReference type="EMBL" id="KFP80927.1"/>
    </source>
</evidence>
<dbReference type="GO" id="GO:0034314">
    <property type="term" value="P:Arp2/3 complex-mediated actin nucleation"/>
    <property type="evidence" value="ECO:0007669"/>
    <property type="project" value="TreeGrafter"/>
</dbReference>
<feature type="region of interest" description="Disordered" evidence="3">
    <location>
        <begin position="251"/>
        <end position="340"/>
    </location>
</feature>
<dbReference type="GO" id="GO:0005737">
    <property type="term" value="C:cytoplasm"/>
    <property type="evidence" value="ECO:0007669"/>
    <property type="project" value="TreeGrafter"/>
</dbReference>
<dbReference type="Pfam" id="PF15871">
    <property type="entry name" value="JMY"/>
    <property type="match status" value="1"/>
</dbReference>
<reference evidence="5 6" key="1">
    <citation type="submission" date="2014-04" db="EMBL/GenBank/DDBJ databases">
        <title>Genome evolution of avian class.</title>
        <authorList>
            <person name="Zhang G."/>
            <person name="Li C."/>
        </authorList>
    </citation>
    <scope>NUCLEOTIDE SEQUENCE [LARGE SCALE GENOMIC DNA]</scope>
    <source>
        <strain evidence="5">BGI_N310</strain>
    </source>
</reference>
<dbReference type="EMBL" id="KK837737">
    <property type="protein sequence ID" value="KFP80927.1"/>
    <property type="molecule type" value="Genomic_DNA"/>
</dbReference>